<dbReference type="SUPFAM" id="SSF82784">
    <property type="entry name" value="OsmC-like"/>
    <property type="match status" value="1"/>
</dbReference>
<evidence type="ECO:0000313" key="1">
    <source>
        <dbReference type="EMBL" id="KUG26012.1"/>
    </source>
</evidence>
<comment type="caution">
    <text evidence="1">The sequence shown here is derived from an EMBL/GenBank/DDBJ whole genome shotgun (WGS) entry which is preliminary data.</text>
</comment>
<dbReference type="Gene3D" id="3.30.300.20">
    <property type="match status" value="1"/>
</dbReference>
<dbReference type="EMBL" id="LNQE01000556">
    <property type="protein sequence ID" value="KUG26012.1"/>
    <property type="molecule type" value="Genomic_DNA"/>
</dbReference>
<dbReference type="AlphaFoldDB" id="A0A0W8FYV3"/>
<protein>
    <submittedName>
        <fullName evidence="1">Osmc/ohr family protein</fullName>
    </submittedName>
</protein>
<dbReference type="InterPro" id="IPR052707">
    <property type="entry name" value="OsmC_Ohr_Peroxiredoxin"/>
</dbReference>
<dbReference type="InterPro" id="IPR036102">
    <property type="entry name" value="OsmC/Ohrsf"/>
</dbReference>
<proteinExistence type="predicted"/>
<organism evidence="1">
    <name type="scientific">hydrocarbon metagenome</name>
    <dbReference type="NCBI Taxonomy" id="938273"/>
    <lineage>
        <taxon>unclassified sequences</taxon>
        <taxon>metagenomes</taxon>
        <taxon>ecological metagenomes</taxon>
    </lineage>
</organism>
<sequence length="143" mass="16246">MDNVHYYNTTVKWTEGRKGELLETTMPTIEVATPPEFPKGVPNTWTPEHLYVASANICLMTTFLAIAENSKLNFKSFECDGVGKLEKVDGRFMISEIVLKPKVIVTEEKDIERAERIIEKAENHCLISNSMKTKIKLEIEVSL</sequence>
<dbReference type="PANTHER" id="PTHR42830">
    <property type="entry name" value="OSMOTICALLY INDUCIBLE FAMILY PROTEIN"/>
    <property type="match status" value="1"/>
</dbReference>
<gene>
    <name evidence="1" type="ORF">ASZ90_004155</name>
</gene>
<dbReference type="InterPro" id="IPR003718">
    <property type="entry name" value="OsmC/Ohr_fam"/>
</dbReference>
<name>A0A0W8FYV3_9ZZZZ</name>
<dbReference type="Pfam" id="PF02566">
    <property type="entry name" value="OsmC"/>
    <property type="match status" value="1"/>
</dbReference>
<dbReference type="PANTHER" id="PTHR42830:SF2">
    <property type="entry name" value="OSMC_OHR FAMILY PROTEIN"/>
    <property type="match status" value="1"/>
</dbReference>
<dbReference type="InterPro" id="IPR015946">
    <property type="entry name" value="KH_dom-like_a/b"/>
</dbReference>
<accession>A0A0W8FYV3</accession>
<reference evidence="1" key="1">
    <citation type="journal article" date="2015" name="Proc. Natl. Acad. Sci. U.S.A.">
        <title>Networks of energetic and metabolic interactions define dynamics in microbial communities.</title>
        <authorList>
            <person name="Embree M."/>
            <person name="Liu J.K."/>
            <person name="Al-Bassam M.M."/>
            <person name="Zengler K."/>
        </authorList>
    </citation>
    <scope>NUCLEOTIDE SEQUENCE</scope>
</reference>